<feature type="region of interest" description="Disordered" evidence="15">
    <location>
        <begin position="681"/>
        <end position="706"/>
    </location>
</feature>
<keyword evidence="12 13" id="KW-1208">Phospholipid metabolism</keyword>
<feature type="compositionally biased region" description="Basic and acidic residues" evidence="15">
    <location>
        <begin position="689"/>
        <end position="700"/>
    </location>
</feature>
<comment type="caution">
    <text evidence="13 14">Lacks conserved residue(s) required for the propagation of feature annotation.</text>
</comment>
<evidence type="ECO:0000313" key="16">
    <source>
        <dbReference type="EMBL" id="KAK7609185.1"/>
    </source>
</evidence>
<proteinExistence type="inferred from homology"/>
<dbReference type="Pfam" id="PF04191">
    <property type="entry name" value="PEMT"/>
    <property type="match status" value="2"/>
</dbReference>
<dbReference type="PROSITE" id="PS51598">
    <property type="entry name" value="SAM_CHO2"/>
    <property type="match status" value="1"/>
</dbReference>
<feature type="region of interest" description="Disordered" evidence="15">
    <location>
        <begin position="1"/>
        <end position="25"/>
    </location>
</feature>
<evidence type="ECO:0000256" key="8">
    <source>
        <dbReference type="ARBA" id="ARBA00022989"/>
    </source>
</evidence>
<dbReference type="EMBL" id="JBBPBF010000024">
    <property type="protein sequence ID" value="KAK7609185.1"/>
    <property type="molecule type" value="Genomic_DNA"/>
</dbReference>
<evidence type="ECO:0000256" key="5">
    <source>
        <dbReference type="ARBA" id="ARBA00022691"/>
    </source>
</evidence>
<comment type="pathway">
    <text evidence="13 14">Phospholipid metabolism; phosphatidylcholine biosynthesis.</text>
</comment>
<evidence type="ECO:0000256" key="6">
    <source>
        <dbReference type="ARBA" id="ARBA00022692"/>
    </source>
</evidence>
<keyword evidence="17" id="KW-1185">Reference proteome</keyword>
<evidence type="ECO:0000313" key="17">
    <source>
        <dbReference type="Proteomes" id="UP001367316"/>
    </source>
</evidence>
<comment type="subcellular location">
    <subcellularLocation>
        <location evidence="1">Endomembrane system</location>
        <topology evidence="1">Multi-pass membrane protein</topology>
    </subcellularLocation>
    <subcellularLocation>
        <location evidence="13 14">Endoplasmic reticulum membrane</location>
        <topology evidence="13 14">Multi-pass membrane protein</topology>
    </subcellularLocation>
</comment>
<protein>
    <recommendedName>
        <fullName evidence="13 14">Phosphatidylethanolamine N-methyltransferase</fullName>
        <shortName evidence="13">PE methyltransferase</shortName>
        <shortName evidence="13 14">PEAMT</shortName>
        <shortName evidence="13">PEMT</shortName>
        <ecNumber evidence="13 14">2.1.1.17</ecNumber>
    </recommendedName>
</protein>
<keyword evidence="5 13" id="KW-0949">S-adenosyl-L-methionine</keyword>
<comment type="function">
    <text evidence="13 14">Catalyzes the first step of the methylation pathway of phosphatidylcholine biosynthesis, the SAM-dependent methylation of phosphatidylethanolamine (PE) to phosphatidylmonomethylethanolamine (PMME).</text>
</comment>
<comment type="caution">
    <text evidence="16">The sequence shown here is derived from an EMBL/GenBank/DDBJ whole genome shotgun (WGS) entry which is preliminary data.</text>
</comment>
<dbReference type="PANTHER" id="PTHR32138">
    <property type="entry name" value="PHOSPHATIDYLETHANOLAMINE N-METHYLTRANSFERASE"/>
    <property type="match status" value="1"/>
</dbReference>
<keyword evidence="6 13" id="KW-0812">Transmembrane</keyword>
<feature type="transmembrane region" description="Helical" evidence="13 14">
    <location>
        <begin position="99"/>
        <end position="121"/>
    </location>
</feature>
<keyword evidence="7 13" id="KW-0256">Endoplasmic reticulum</keyword>
<gene>
    <name evidence="16" type="ORF">JOL62DRAFT_578880</name>
</gene>
<evidence type="ECO:0000256" key="2">
    <source>
        <dbReference type="ARBA" id="ARBA00022516"/>
    </source>
</evidence>
<evidence type="ECO:0000256" key="3">
    <source>
        <dbReference type="ARBA" id="ARBA00022603"/>
    </source>
</evidence>
<evidence type="ECO:0000256" key="11">
    <source>
        <dbReference type="ARBA" id="ARBA00023209"/>
    </source>
</evidence>
<dbReference type="PIRSF" id="PIRSF000383">
    <property type="entry name" value="PEAMT"/>
    <property type="match status" value="1"/>
</dbReference>
<evidence type="ECO:0000256" key="10">
    <source>
        <dbReference type="ARBA" id="ARBA00023136"/>
    </source>
</evidence>
<keyword evidence="10 13" id="KW-0472">Membrane</keyword>
<keyword evidence="3 13" id="KW-0489">Methyltransferase</keyword>
<accession>A0ABR1N1X9</accession>
<evidence type="ECO:0000256" key="1">
    <source>
        <dbReference type="ARBA" id="ARBA00004127"/>
    </source>
</evidence>
<evidence type="ECO:0000256" key="9">
    <source>
        <dbReference type="ARBA" id="ARBA00023098"/>
    </source>
</evidence>
<evidence type="ECO:0000256" key="15">
    <source>
        <dbReference type="SAM" id="MobiDB-lite"/>
    </source>
</evidence>
<keyword evidence="9 13" id="KW-0443">Lipid metabolism</keyword>
<feature type="compositionally biased region" description="Basic and acidic residues" evidence="15">
    <location>
        <begin position="963"/>
        <end position="972"/>
    </location>
</feature>
<feature type="transmembrane region" description="Helical" evidence="13 14">
    <location>
        <begin position="214"/>
        <end position="232"/>
    </location>
</feature>
<comment type="catalytic activity">
    <reaction evidence="13 14">
        <text>a 1,2-diacyl-sn-glycero-3-phosphoethanolamine + S-adenosyl-L-methionine = a 1,2-diacyl-sn-glycero-3-phospho-N-methylethanolamine + S-adenosyl-L-homocysteine + H(+)</text>
        <dbReference type="Rhea" id="RHEA:11164"/>
        <dbReference type="ChEBI" id="CHEBI:15378"/>
        <dbReference type="ChEBI" id="CHEBI:57856"/>
        <dbReference type="ChEBI" id="CHEBI:59789"/>
        <dbReference type="ChEBI" id="CHEBI:64573"/>
        <dbReference type="ChEBI" id="CHEBI:64612"/>
        <dbReference type="EC" id="2.1.1.17"/>
    </reaction>
</comment>
<keyword evidence="11 13" id="KW-0594">Phospholipid biosynthesis</keyword>
<evidence type="ECO:0000256" key="7">
    <source>
        <dbReference type="ARBA" id="ARBA00022824"/>
    </source>
</evidence>
<dbReference type="PANTHER" id="PTHR32138:SF0">
    <property type="entry name" value="PHOSPHATIDYLETHANOLAMINE N-METHYLTRANSFERASE"/>
    <property type="match status" value="1"/>
</dbReference>
<dbReference type="InterPro" id="IPR007318">
    <property type="entry name" value="Phopholipid_MeTrfase"/>
</dbReference>
<dbReference type="HAMAP" id="MF_03217">
    <property type="entry name" value="PEMT"/>
    <property type="match status" value="1"/>
</dbReference>
<reference evidence="16 17" key="1">
    <citation type="submission" date="2024-04" db="EMBL/GenBank/DDBJ databases">
        <title>Phyllosticta paracitricarpa is synonymous to the EU quarantine fungus P. citricarpa based on phylogenomic analyses.</title>
        <authorList>
            <consortium name="Lawrence Berkeley National Laboratory"/>
            <person name="Van ingen-buijs V.A."/>
            <person name="Van westerhoven A.C."/>
            <person name="Haridas S."/>
            <person name="Skiadas P."/>
            <person name="Martin F."/>
            <person name="Groenewald J.Z."/>
            <person name="Crous P.W."/>
            <person name="Seidl M.F."/>
        </authorList>
    </citation>
    <scope>NUCLEOTIDE SEQUENCE [LARGE SCALE GENOMIC DNA]</scope>
    <source>
        <strain evidence="16 17">CBS 141358</strain>
    </source>
</reference>
<feature type="region of interest" description="Disordered" evidence="15">
    <location>
        <begin position="945"/>
        <end position="972"/>
    </location>
</feature>
<organism evidence="16 17">
    <name type="scientific">Phyllosticta paracitricarpa</name>
    <dbReference type="NCBI Taxonomy" id="2016321"/>
    <lineage>
        <taxon>Eukaryota</taxon>
        <taxon>Fungi</taxon>
        <taxon>Dikarya</taxon>
        <taxon>Ascomycota</taxon>
        <taxon>Pezizomycotina</taxon>
        <taxon>Dothideomycetes</taxon>
        <taxon>Dothideomycetes incertae sedis</taxon>
        <taxon>Botryosphaeriales</taxon>
        <taxon>Phyllostictaceae</taxon>
        <taxon>Phyllosticta</taxon>
    </lineage>
</organism>
<feature type="compositionally biased region" description="Basic and acidic residues" evidence="15">
    <location>
        <begin position="13"/>
        <end position="25"/>
    </location>
</feature>
<keyword evidence="4 13" id="KW-0808">Transferase</keyword>
<evidence type="ECO:0000256" key="12">
    <source>
        <dbReference type="ARBA" id="ARBA00023264"/>
    </source>
</evidence>
<evidence type="ECO:0000256" key="13">
    <source>
        <dbReference type="HAMAP-Rule" id="MF_03217"/>
    </source>
</evidence>
<name>A0ABR1N1X9_9PEZI</name>
<comment type="similarity">
    <text evidence="13 14">Belongs to the class VI-like SAM-binding methyltransferase superfamily. CHO2 family.</text>
</comment>
<feature type="transmembrane region" description="Helical" evidence="13 14">
    <location>
        <begin position="74"/>
        <end position="93"/>
    </location>
</feature>
<evidence type="ECO:0000256" key="4">
    <source>
        <dbReference type="ARBA" id="ARBA00022679"/>
    </source>
</evidence>
<dbReference type="EC" id="2.1.1.17" evidence="13 14"/>
<keyword evidence="2 13" id="KW-0444">Lipid biosynthesis</keyword>
<evidence type="ECO:0000256" key="14">
    <source>
        <dbReference type="RuleBase" id="RU361122"/>
    </source>
</evidence>
<dbReference type="Proteomes" id="UP001367316">
    <property type="component" value="Unassembled WGS sequence"/>
</dbReference>
<sequence length="972" mass="109449">MPGSETPGTPADLRQRRGKQDADNARERVMELNGQIEGKEKKTYGRTPDGTIFTVPHTEDMVTQLLSPTQPKNLSDALILAVLAGHMLVYYLLPRAWRIPAFAVVFLFWRAGYNVGLGYLLQIQSEHRRLVSWAKKSRIFDHANTPYPRLYQLLKKEMETKIPKDYKFEEAPIEYNTWLVFRRLVDLILMCDFCSYCLFATACGGPPEGETWPVGIARWAAGVALVLFNLWVKLDAHRVVKDFAWYWGDFFYLIDQELTFDGVFEMAPHPMYSVGYAGFYGISLMAASYKVLFISIIAHAAQFAFLALVENPHIEKTYSPPPPPKKRTLTAGEADAARPKTPVLDPAHVNGAPPQPSPVHQLLGWQNMDLHRLTNLSVVLFQLYMVAFTILTPNTPFYQAVFIAHAVAWRTWYNVGLGTILNMQSNRKSWTRHFIKYGESTEEAWRQWKGLYYLSTSMCHASFIAAAWKMYSLPPDWEYGMALLRHVLGAALMALQIWTSVSVYESLGEFGWFYGDFFFDQTPKLNYSGIYRFLNNPERFLGLAGIWSAVVLTWNKPIFFVALLSHILQLLHIQCVEVPHMQRLYGQSLRQDSGISKTLKRSLPSPIRHWQGNVDRVLGDTADFVEEFIEAARPKLAAGVETFVKDTTALFKSYPARISITRVAPDLAGLDPKDYSIQVEGTPSSILAEQERRSGREGESARAPARRSGSFKTLLFEYGAPIKVKWTAPLNHSKKDWIGLYMVSDNASREVTRVSSQGRWIATTPGAYDSVRAEQGILVSNQLVSAAKRGDGDAKDCLCGEMEFAGDKLWWTTGVFEFRYHHDGKHNVMAISLPFEIRIPRFDADDAELDPDTASIRGAVEQALLPVVRNCFDRDPEIAPEDVEDGFGALVERDGKFARRVVYAVQQMFGIEFAPEVVRADGCVRNLAWRICNAKKVLVSLVRPSREERGGGGGGGDGVHGAETSEKTEAQT</sequence>
<keyword evidence="8 13" id="KW-1133">Transmembrane helix</keyword>
<dbReference type="InterPro" id="IPR016219">
    <property type="entry name" value="Phosphatid-EA_MeTrfase_fun"/>
</dbReference>